<evidence type="ECO:0000256" key="4">
    <source>
        <dbReference type="ARBA" id="ARBA00023002"/>
    </source>
</evidence>
<dbReference type="GO" id="GO:0004497">
    <property type="term" value="F:monooxygenase activity"/>
    <property type="evidence" value="ECO:0007669"/>
    <property type="project" value="InterPro"/>
</dbReference>
<accession>A0A9P7Y2D5</accession>
<proteinExistence type="inferred from homology"/>
<dbReference type="PRINTS" id="PR00420">
    <property type="entry name" value="RNGMNOXGNASE"/>
</dbReference>
<keyword evidence="5" id="KW-1133">Transmembrane helix</keyword>
<evidence type="ECO:0000256" key="3">
    <source>
        <dbReference type="ARBA" id="ARBA00022827"/>
    </source>
</evidence>
<dbReference type="InterPro" id="IPR036188">
    <property type="entry name" value="FAD/NAD-bd_sf"/>
</dbReference>
<dbReference type="PANTHER" id="PTHR47356:SF2">
    <property type="entry name" value="FAD-BINDING DOMAIN-CONTAINING PROTEIN-RELATED"/>
    <property type="match status" value="1"/>
</dbReference>
<feature type="transmembrane region" description="Helical" evidence="5">
    <location>
        <begin position="6"/>
        <end position="26"/>
    </location>
</feature>
<comment type="similarity">
    <text evidence="1">Belongs to the paxM FAD-dependent monooxygenase family.</text>
</comment>
<evidence type="ECO:0000256" key="2">
    <source>
        <dbReference type="ARBA" id="ARBA00022630"/>
    </source>
</evidence>
<keyword evidence="5" id="KW-0472">Membrane</keyword>
<evidence type="ECO:0000256" key="1">
    <source>
        <dbReference type="ARBA" id="ARBA00007992"/>
    </source>
</evidence>
<sequence length="435" mass="49336">MPTANYKPTVLIVGAGLGGLMLGALLEKIDVPYIIFERTSLIRPLGSAISIGSPIIALFQQLGIYDELINSSLRYNYIAAHKENMEPYPLQDFTPLQEITGHPQYIIARPVLYDLLLRQIPAHKILLKKRILTISEDNDRVTIYAYDNTAYQGDILVGADGAYSVVRQKFQVLTVRGSDLPYSWLVFTTAQSTCCWMVIRHLSKFTNKTALEEKFSRINMNKEKNSEWGSHAAKQMCDETRDFRTPVKSDEDGFLSLGDLYDRTPQDRVSKVMLEEKVFETWFYGRTVLMGDACHKVNPLGGQGATAAIHDALALTNLLYALPSKTTADIKHLLTCYQDERRPKAHATFKNSRLLSHVLRKDNVGKMARMVSTNMPTWMWRIFLAKAFGNRPQAGFLERVEVKGTGHVFSSPSMDKARAVFEEWKERMRVIHHSV</sequence>
<reference evidence="7" key="1">
    <citation type="submission" date="2021-06" db="EMBL/GenBank/DDBJ databases">
        <title>Genome Sequence of Mortierella hyaline Strain SCG-10, a Cold-Adapted, Nitrate-Reducing Fungus Isolated from Soil in Minnesota, USA.</title>
        <authorList>
            <person name="Aldossari N."/>
        </authorList>
    </citation>
    <scope>NUCLEOTIDE SEQUENCE</scope>
    <source>
        <strain evidence="7">SCG-10</strain>
    </source>
</reference>
<feature type="domain" description="FAD-binding" evidence="6">
    <location>
        <begin position="9"/>
        <end position="351"/>
    </location>
</feature>
<keyword evidence="8" id="KW-1185">Reference proteome</keyword>
<dbReference type="AlphaFoldDB" id="A0A9P7Y2D5"/>
<keyword evidence="5" id="KW-0812">Transmembrane</keyword>
<dbReference type="GO" id="GO:0071949">
    <property type="term" value="F:FAD binding"/>
    <property type="evidence" value="ECO:0007669"/>
    <property type="project" value="InterPro"/>
</dbReference>
<comment type="caution">
    <text evidence="7">The sequence shown here is derived from an EMBL/GenBank/DDBJ whole genome shotgun (WGS) entry which is preliminary data.</text>
</comment>
<organism evidence="7 8">
    <name type="scientific">Linnemannia hyalina</name>
    <dbReference type="NCBI Taxonomy" id="64524"/>
    <lineage>
        <taxon>Eukaryota</taxon>
        <taxon>Fungi</taxon>
        <taxon>Fungi incertae sedis</taxon>
        <taxon>Mucoromycota</taxon>
        <taxon>Mortierellomycotina</taxon>
        <taxon>Mortierellomycetes</taxon>
        <taxon>Mortierellales</taxon>
        <taxon>Mortierellaceae</taxon>
        <taxon>Linnemannia</taxon>
    </lineage>
</organism>
<dbReference type="SUPFAM" id="SSF51905">
    <property type="entry name" value="FAD/NAD(P)-binding domain"/>
    <property type="match status" value="1"/>
</dbReference>
<evidence type="ECO:0000256" key="5">
    <source>
        <dbReference type="SAM" id="Phobius"/>
    </source>
</evidence>
<evidence type="ECO:0000259" key="6">
    <source>
        <dbReference type="Pfam" id="PF01494"/>
    </source>
</evidence>
<dbReference type="InterPro" id="IPR002938">
    <property type="entry name" value="FAD-bd"/>
</dbReference>
<evidence type="ECO:0000313" key="8">
    <source>
        <dbReference type="Proteomes" id="UP000707451"/>
    </source>
</evidence>
<keyword evidence="3" id="KW-0274">FAD</keyword>
<dbReference type="Gene3D" id="3.50.50.60">
    <property type="entry name" value="FAD/NAD(P)-binding domain"/>
    <property type="match status" value="1"/>
</dbReference>
<dbReference type="InterPro" id="IPR050562">
    <property type="entry name" value="FAD_mOase_fung"/>
</dbReference>
<keyword evidence="2" id="KW-0285">Flavoprotein</keyword>
<evidence type="ECO:0000313" key="7">
    <source>
        <dbReference type="EMBL" id="KAG9071511.1"/>
    </source>
</evidence>
<dbReference type="Proteomes" id="UP000707451">
    <property type="component" value="Unassembled WGS sequence"/>
</dbReference>
<protein>
    <recommendedName>
        <fullName evidence="6">FAD-binding domain-containing protein</fullName>
    </recommendedName>
</protein>
<keyword evidence="4" id="KW-0560">Oxidoreductase</keyword>
<dbReference type="OrthoDB" id="16820at2759"/>
<gene>
    <name evidence="7" type="ORF">KI688_005723</name>
</gene>
<name>A0A9P7Y2D5_9FUNG</name>
<dbReference type="Pfam" id="PF01494">
    <property type="entry name" value="FAD_binding_3"/>
    <property type="match status" value="1"/>
</dbReference>
<dbReference type="PANTHER" id="PTHR47356">
    <property type="entry name" value="FAD-DEPENDENT MONOOXYGENASE ASQG-RELATED"/>
    <property type="match status" value="1"/>
</dbReference>
<dbReference type="EMBL" id="JAHRHY010000002">
    <property type="protein sequence ID" value="KAG9071511.1"/>
    <property type="molecule type" value="Genomic_DNA"/>
</dbReference>